<name>A0ABD2CTG7_VESMC</name>
<organism evidence="2 3">
    <name type="scientific">Vespula maculifrons</name>
    <name type="common">Eastern yellow jacket</name>
    <name type="synonym">Wasp</name>
    <dbReference type="NCBI Taxonomy" id="7453"/>
    <lineage>
        <taxon>Eukaryota</taxon>
        <taxon>Metazoa</taxon>
        <taxon>Ecdysozoa</taxon>
        <taxon>Arthropoda</taxon>
        <taxon>Hexapoda</taxon>
        <taxon>Insecta</taxon>
        <taxon>Pterygota</taxon>
        <taxon>Neoptera</taxon>
        <taxon>Endopterygota</taxon>
        <taxon>Hymenoptera</taxon>
        <taxon>Apocrita</taxon>
        <taxon>Aculeata</taxon>
        <taxon>Vespoidea</taxon>
        <taxon>Vespidae</taxon>
        <taxon>Vespinae</taxon>
        <taxon>Vespula</taxon>
    </lineage>
</organism>
<evidence type="ECO:0000256" key="1">
    <source>
        <dbReference type="SAM" id="MobiDB-lite"/>
    </source>
</evidence>
<sequence>MENSDIYNIATYLVSTWLMHRYVCTRLNEGTKLHTKRRIPVDCRGFSITAIEDKSAKRMEFGRIRVNSRQRLFAVGGERLAPRFTVKLLFRDWQLVSDSTSDGKPRTHSGAANKRQDLPLAPPHPSSFAPNNIVGREHIGTFRIAHVASTSSLASVRYCAPVGKVCVLSSITNAKVRSQPSPTGQMPREALLPISGHSVTISS</sequence>
<comment type="caution">
    <text evidence="2">The sequence shown here is derived from an EMBL/GenBank/DDBJ whole genome shotgun (WGS) entry which is preliminary data.</text>
</comment>
<proteinExistence type="predicted"/>
<accession>A0ABD2CTG7</accession>
<evidence type="ECO:0000313" key="2">
    <source>
        <dbReference type="EMBL" id="KAL2748410.1"/>
    </source>
</evidence>
<feature type="region of interest" description="Disordered" evidence="1">
    <location>
        <begin position="98"/>
        <end position="127"/>
    </location>
</feature>
<reference evidence="2 3" key="1">
    <citation type="journal article" date="2024" name="Ann. Entomol. Soc. Am.">
        <title>Genomic analyses of the southern and eastern yellowjacket wasps (Hymenoptera: Vespidae) reveal evolutionary signatures of social life.</title>
        <authorList>
            <person name="Catto M.A."/>
            <person name="Caine P.B."/>
            <person name="Orr S.E."/>
            <person name="Hunt B.G."/>
            <person name="Goodisman M.A.D."/>
        </authorList>
    </citation>
    <scope>NUCLEOTIDE SEQUENCE [LARGE SCALE GENOMIC DNA]</scope>
    <source>
        <strain evidence="2">232</strain>
        <tissue evidence="2">Head and thorax</tissue>
    </source>
</reference>
<evidence type="ECO:0000313" key="3">
    <source>
        <dbReference type="Proteomes" id="UP001607303"/>
    </source>
</evidence>
<dbReference type="EMBL" id="JAYRBN010000031">
    <property type="protein sequence ID" value="KAL2748410.1"/>
    <property type="molecule type" value="Genomic_DNA"/>
</dbReference>
<dbReference type="AlphaFoldDB" id="A0ABD2CTG7"/>
<gene>
    <name evidence="2" type="ORF">V1477_003053</name>
</gene>
<protein>
    <submittedName>
        <fullName evidence="2">Uncharacterized protein</fullName>
    </submittedName>
</protein>
<keyword evidence="3" id="KW-1185">Reference proteome</keyword>
<dbReference type="Proteomes" id="UP001607303">
    <property type="component" value="Unassembled WGS sequence"/>
</dbReference>